<evidence type="ECO:0000259" key="13">
    <source>
        <dbReference type="PROSITE" id="PS51749"/>
    </source>
</evidence>
<evidence type="ECO:0000256" key="3">
    <source>
        <dbReference type="ARBA" id="ARBA00022723"/>
    </source>
</evidence>
<keyword evidence="6 12" id="KW-0460">Magnesium</keyword>
<dbReference type="Pfam" id="PF16593">
    <property type="entry name" value="Cas9-BH"/>
    <property type="match status" value="1"/>
</dbReference>
<dbReference type="GO" id="GO:0043571">
    <property type="term" value="P:maintenance of CRISPR repeat elements"/>
    <property type="evidence" value="ECO:0007669"/>
    <property type="project" value="UniProtKB-UniRule"/>
</dbReference>
<dbReference type="HAMAP" id="MF_01480">
    <property type="entry name" value="Cas9"/>
    <property type="match status" value="1"/>
</dbReference>
<dbReference type="NCBIfam" id="TIGR01865">
    <property type="entry name" value="cas_Csn1"/>
    <property type="match status" value="1"/>
</dbReference>
<evidence type="ECO:0000256" key="1">
    <source>
        <dbReference type="ARBA" id="ARBA00001946"/>
    </source>
</evidence>
<evidence type="ECO:0000256" key="11">
    <source>
        <dbReference type="ARBA" id="ARBA00046380"/>
    </source>
</evidence>
<comment type="function">
    <text evidence="12">CRISPR (clustered regularly interspaced short palindromic repeat) is an adaptive immune system that provides protection against mobile genetic elements (viruses, transposable elements and conjugative plasmids). CRISPR clusters contain spacers, sequences complementary to antecedent mobile elements, and target invading nucleic acids. CRISPR clusters are transcribed and processed into CRISPR RNA (crRNA). In type II CRISPR systems correct processing of pre-crRNA requires a trans-encoded small RNA (tracrRNA), endogenous ribonuclease 3 (rnc) and this protein. The tracrRNA serves as a guide for ribonuclease 3-aided processing of pre-crRNA. Subsequently Cas9/crRNA/tracrRNA endonucleolytically cleaves linear or circular dsDNA target complementary to the spacer; Cas9 is inactive in the absence of the 2 guide RNAs (gRNA). Cas9 recognizes the protospacer adjacent motif (PAM) in the CRISPR repeat sequences to help distinguish self versus nonself, as targets within the bacterial CRISPR locus do not have PAMs. PAM recognition is also required for catalytic activity.</text>
</comment>
<evidence type="ECO:0000256" key="9">
    <source>
        <dbReference type="ARBA" id="ARBA00023125"/>
    </source>
</evidence>
<keyword evidence="15" id="KW-1185">Reference proteome</keyword>
<dbReference type="InterPro" id="IPR032239">
    <property type="entry name" value="Cas9-BH"/>
</dbReference>
<evidence type="ECO:0000256" key="6">
    <source>
        <dbReference type="ARBA" id="ARBA00022842"/>
    </source>
</evidence>
<evidence type="ECO:0000313" key="14">
    <source>
        <dbReference type="EMBL" id="TKK71648.1"/>
    </source>
</evidence>
<dbReference type="InterPro" id="IPR041383">
    <property type="entry name" value="RuvC_III"/>
</dbReference>
<gene>
    <name evidence="12" type="primary">cas9</name>
    <name evidence="14" type="ORF">FC093_01080</name>
</gene>
<reference evidence="14 15" key="1">
    <citation type="submission" date="2019-05" db="EMBL/GenBank/DDBJ databases">
        <title>Panacibacter sp. strain 17mud1-8 Genome sequencing and assembly.</title>
        <authorList>
            <person name="Chhetri G."/>
        </authorList>
    </citation>
    <scope>NUCLEOTIDE SEQUENCE [LARGE SCALE GENOMIC DNA]</scope>
    <source>
        <strain evidence="14 15">17mud1-8</strain>
    </source>
</reference>
<dbReference type="GO" id="GO:0051607">
    <property type="term" value="P:defense response to virus"/>
    <property type="evidence" value="ECO:0007669"/>
    <property type="project" value="UniProtKB-UniRule"/>
</dbReference>
<dbReference type="GO" id="GO:0004519">
    <property type="term" value="F:endonuclease activity"/>
    <property type="evidence" value="ECO:0007669"/>
    <property type="project" value="UniProtKB-UniRule"/>
</dbReference>
<keyword evidence="8 12" id="KW-0051">Antiviral defense</keyword>
<evidence type="ECO:0000256" key="10">
    <source>
        <dbReference type="ARBA" id="ARBA00023211"/>
    </source>
</evidence>
<evidence type="ECO:0000313" key="15">
    <source>
        <dbReference type="Proteomes" id="UP000305848"/>
    </source>
</evidence>
<dbReference type="InterPro" id="IPR028629">
    <property type="entry name" value="Cas9"/>
</dbReference>
<dbReference type="Pfam" id="PF18541">
    <property type="entry name" value="RuvC_III"/>
    <property type="match status" value="1"/>
</dbReference>
<evidence type="ECO:0000256" key="12">
    <source>
        <dbReference type="HAMAP-Rule" id="MF_01480"/>
    </source>
</evidence>
<feature type="active site" description="Proton acceptor for HNH nuclease domain" evidence="12">
    <location>
        <position position="874"/>
    </location>
</feature>
<dbReference type="Gene3D" id="3.30.420.10">
    <property type="entry name" value="Ribonuclease H-like superfamily/Ribonuclease H"/>
    <property type="match status" value="2"/>
</dbReference>
<feature type="binding site" evidence="12">
    <location>
        <position position="9"/>
    </location>
    <ligand>
        <name>Mg(2+)</name>
        <dbReference type="ChEBI" id="CHEBI:18420"/>
        <label>1</label>
    </ligand>
</feature>
<dbReference type="InterPro" id="IPR036397">
    <property type="entry name" value="RNaseH_sf"/>
</dbReference>
<feature type="binding site" evidence="12">
    <location>
        <position position="755"/>
    </location>
    <ligand>
        <name>Mg(2+)</name>
        <dbReference type="ChEBI" id="CHEBI:18420"/>
        <label>1</label>
    </ligand>
</feature>
<dbReference type="GO" id="GO:0003677">
    <property type="term" value="F:DNA binding"/>
    <property type="evidence" value="ECO:0007669"/>
    <property type="project" value="UniProtKB-UniRule"/>
</dbReference>
<dbReference type="OrthoDB" id="9777169at2"/>
<feature type="binding site" evidence="12">
    <location>
        <position position="755"/>
    </location>
    <ligand>
        <name>Mg(2+)</name>
        <dbReference type="ChEBI" id="CHEBI:18420"/>
        <label>2</label>
    </ligand>
</feature>
<dbReference type="GO" id="GO:0046872">
    <property type="term" value="F:metal ion binding"/>
    <property type="evidence" value="ECO:0007669"/>
    <property type="project" value="UniProtKB-UniRule"/>
</dbReference>
<keyword evidence="9 12" id="KW-0238">DNA-binding</keyword>
<organism evidence="14 15">
    <name type="scientific">Ilyomonas limi</name>
    <dbReference type="NCBI Taxonomy" id="2575867"/>
    <lineage>
        <taxon>Bacteria</taxon>
        <taxon>Pseudomonadati</taxon>
        <taxon>Bacteroidota</taxon>
        <taxon>Chitinophagia</taxon>
        <taxon>Chitinophagales</taxon>
        <taxon>Chitinophagaceae</taxon>
        <taxon>Ilyomonas</taxon>
    </lineage>
</organism>
<evidence type="ECO:0000256" key="5">
    <source>
        <dbReference type="ARBA" id="ARBA00022801"/>
    </source>
</evidence>
<feature type="binding site" evidence="12">
    <location>
        <position position="9"/>
    </location>
    <ligand>
        <name>Mg(2+)</name>
        <dbReference type="ChEBI" id="CHEBI:18420"/>
        <label>2</label>
    </ligand>
</feature>
<dbReference type="InterPro" id="IPR033114">
    <property type="entry name" value="HNH_CAS9"/>
</dbReference>
<comment type="cofactor">
    <cofactor evidence="1 12">
        <name>Mg(2+)</name>
        <dbReference type="ChEBI" id="CHEBI:18420"/>
    </cofactor>
</comment>
<dbReference type="EC" id="3.1.-.-" evidence="12"/>
<feature type="active site" description="For RuvC-like nuclease domain" evidence="12">
    <location>
        <position position="9"/>
    </location>
</feature>
<dbReference type="Proteomes" id="UP000305848">
    <property type="component" value="Unassembled WGS sequence"/>
</dbReference>
<accession>A0A4U3L8Q0</accession>
<comment type="subunit">
    <text evidence="11 12">Monomer. Binds crRNA and tracrRNA.</text>
</comment>
<keyword evidence="5 12" id="KW-0378">Hydrolase</keyword>
<dbReference type="InterPro" id="IPR003615">
    <property type="entry name" value="HNH_nuc"/>
</dbReference>
<comment type="similarity">
    <text evidence="12">Belongs to the CRISPR-associated Cas9 family.</text>
</comment>
<evidence type="ECO:0000256" key="7">
    <source>
        <dbReference type="ARBA" id="ARBA00022884"/>
    </source>
</evidence>
<dbReference type="EMBL" id="SZQL01000001">
    <property type="protein sequence ID" value="TKK71648.1"/>
    <property type="molecule type" value="Genomic_DNA"/>
</dbReference>
<feature type="binding site" evidence="12">
    <location>
        <position position="1066"/>
    </location>
    <ligand>
        <name>Mg(2+)</name>
        <dbReference type="ChEBI" id="CHEBI:18420"/>
        <label>2</label>
    </ligand>
</feature>
<dbReference type="Pfam" id="PF13395">
    <property type="entry name" value="HNH_4"/>
    <property type="match status" value="1"/>
</dbReference>
<sequence>MNKKILGLDLGTNSIGWALIEEDFDKRIGSIIGMGSRILPMSQDELGKFDSGAPINTGTAERTNFRGIRRLRERHLLRRERLHRVLNLLRFLPEHYAAQIDFKKRVGQFKEESEPKLAYAFDAATNKAEFIFKTSFKEMLNDFAQHQPPLVSDNRKVPYDWTIYHLRKKALTAKIQKEELAWILLNFNQKRGYYQLRGEEEANETPEKKVEFYSLLVTDVEAAEDKKGADTWYNVHLENGWIYRRTSKVPLDWAGKMKEFIVTTDLNEDGTEKTDKEGKVKRSFRAPLENDWTLIKKKTEHDIDKSHKTVGEYIYDTLLATPNQKIKGRLVRVVERKFYKEELKAILEKQKEFHPELNDGDLYNACLEELYQNNEAHQNSIAKKDFTHLLLNDIIFYQRPLKSKKSLISNCKFEERTFVKDGIKQTQPLKGIAKSHPLFQEFRLWQFIQNLKIYKKATPEDENITDTYLSTEDDYVKLFDWLNSRKDIDQKTLLKQYFKVKNADAYRWNYVENKIYPANETRAEILKRLHKANVPEDFLTKEKQEALWHILYSVEDKSEIQKALTTFAYKNSLPDEFIEQFKRFPHLEKEYGSYSAKALKKLLPLMRMGKYWDEQTIIDSTPLYQHNIQQVITNLQNKEKKLTEEDRQRGKTINNKLLEKLQRLADDPAAYKGLEHFLASYLVYGKHSEDSDVLQWKTPAAIEDYLREFKQHSLRNPIVEQVITETLRVVKDVWNFYGNGEENFFDEIHIELGREMKNPAEERKKITAQMNDNENTNLRLKALLSELMRDSEVENIRSYSPYQQDILKIYEEGVLNANDGNIPDDILNISKQALPTASELKRYKLWLEQGYRSPYTGLIIPLNKLFTPAYQIEHIIPQSRYFDDSLSNKVICEAEVNADKGNMTAFEYIKKKGGSKVNGSPITLLAQNDYEDLVKRSFSKSRSKAKKLLMEDIPEGFIERQLNDSRYISKIVKNLLSNIVREDDEREAISKNVVPVTGAVTSQLKHNWGLEHIWNESVTPRFIRLNTLTGTTNFGSINPTTNKFLPQVPLELQKGFNKKRIDHRHHALDALVIACTTKDHINYLHSLNSERKNFSLVSKLREIEEAQVNGTIRKVPKAFIKPWETFTQDAKEKFQHIIVSFKQNTRVITKTNNRYEHWEKDTDGNLKKVPIRQTKGENKAIRKPMHKDTVAGLVKLGFRKMVSLAAALDSWEMITDKELRNEIKLLVSKGYDKKKLLHFFKTKENKWNNKEMSKVEIFYWDVDKYGKPNNAASRVKLDETFNPVMIACITDTGIQRILYNHLYKYNEEKGGKIIEHPELAFSPDGIDELNKNIQELNGGKWHQPIYKVRTYEPRGNKFSIGHTGNKKDKYVEAAKGTNLFFAIYRNEKEKRSFDTIPLNIVIERKKQHLSPVPEKNEQGDILEMYLSPNDLVYVPEEGEKQNIHSINFKDLCKEQVDRIYKIVSFTNNRLYAIPFAVAKSIVDKVEFTQLNKLEFSLDKRSIKDGCIKLKADRLGNITLA</sequence>
<keyword evidence="4 12" id="KW-0255">Endonuclease</keyword>
<dbReference type="Gene3D" id="1.10.30.50">
    <property type="match status" value="1"/>
</dbReference>
<comment type="caution">
    <text evidence="14">The sequence shown here is derived from an EMBL/GenBank/DDBJ whole genome shotgun (WGS) entry which is preliminary data.</text>
</comment>
<feature type="domain" description="HNH Cas9-type" evidence="13">
    <location>
        <begin position="792"/>
        <end position="962"/>
    </location>
</feature>
<proteinExistence type="inferred from homology"/>
<dbReference type="GO" id="GO:0003723">
    <property type="term" value="F:RNA binding"/>
    <property type="evidence" value="ECO:0007669"/>
    <property type="project" value="UniProtKB-UniRule"/>
</dbReference>
<dbReference type="PROSITE" id="PS51749">
    <property type="entry name" value="HNH_CAS9"/>
    <property type="match status" value="1"/>
</dbReference>
<keyword evidence="2 12" id="KW-0540">Nuclease</keyword>
<comment type="domain">
    <text evidence="12">Has 2 endonuclease domains. The discontinuous RuvC-like domain cleaves the target DNA noncomplementary to crRNA while the HNH nuclease domain cleaves the target DNA complementary to crRNA.</text>
</comment>
<protein>
    <recommendedName>
        <fullName evidence="12">CRISPR-associated endonuclease Cas9</fullName>
        <ecNumber evidence="12">3.1.-.-</ecNumber>
    </recommendedName>
</protein>
<evidence type="ECO:0000256" key="8">
    <source>
        <dbReference type="ARBA" id="ARBA00023118"/>
    </source>
</evidence>
<keyword evidence="3 12" id="KW-0479">Metal-binding</keyword>
<dbReference type="RefSeq" id="WP_137259888.1">
    <property type="nucleotide sequence ID" value="NZ_SZQL01000001.1"/>
</dbReference>
<keyword evidence="10" id="KW-0464">Manganese</keyword>
<feature type="binding site" evidence="12">
    <location>
        <position position="751"/>
    </location>
    <ligand>
        <name>Mg(2+)</name>
        <dbReference type="ChEBI" id="CHEBI:18420"/>
        <label>1</label>
    </ligand>
</feature>
<dbReference type="GO" id="GO:0016787">
    <property type="term" value="F:hydrolase activity"/>
    <property type="evidence" value="ECO:0007669"/>
    <property type="project" value="UniProtKB-KW"/>
</dbReference>
<keyword evidence="7 12" id="KW-0694">RNA-binding</keyword>
<evidence type="ECO:0000256" key="2">
    <source>
        <dbReference type="ARBA" id="ARBA00022722"/>
    </source>
</evidence>
<evidence type="ECO:0000256" key="4">
    <source>
        <dbReference type="ARBA" id="ARBA00022759"/>
    </source>
</evidence>
<name>A0A4U3L8Q0_9BACT</name>